<gene>
    <name evidence="4" type="ORF">AC482_02195</name>
</gene>
<dbReference type="Proteomes" id="UP000037210">
    <property type="component" value="Unassembled WGS sequence"/>
</dbReference>
<dbReference type="InterPro" id="IPR020616">
    <property type="entry name" value="Thiolase_N"/>
</dbReference>
<dbReference type="InterPro" id="IPR002155">
    <property type="entry name" value="Thiolase"/>
</dbReference>
<evidence type="ECO:0000259" key="3">
    <source>
        <dbReference type="Pfam" id="PF22691"/>
    </source>
</evidence>
<dbReference type="InterPro" id="IPR016039">
    <property type="entry name" value="Thiolase-like"/>
</dbReference>
<sequence>MNLPVGRGVPLKGRPLAAIVSAGMSRFGELEGKYSRELFSEAAREAFEGCPNLDPKRDIRGVFVGQMAGESFERQGHWGPVLADWAGLLPAPAIRLETACASSASAMRSAIFSLMSGMYDVVMAGGVEKMTHRATEEVAGFLGLGADHPFETFQGLTFPGLYALMANAHMHRYGTTEEQMAMVAVKNHRYGALNPKAHFQREITLEKALSSRAVAWPLKLYDCCPISDGAACLVLTRPELAGHYTDTPAYIVGSGHASDSIALQEREELTSLKAARLAAGEAYGMAGAEPGDIDVAEVHDCFTIAELIAYEDLGFCGRGEGGSMVEEGGTEIDGEVPVNVSGGLKSKGHPVGATGAAQAYEIFHQLRGEAGGSQVADAEVGLTHNVGGSGATAVINIYRRG</sequence>
<accession>A0A0M0BR30</accession>
<evidence type="ECO:0000313" key="4">
    <source>
        <dbReference type="EMBL" id="KON31022.1"/>
    </source>
</evidence>
<dbReference type="PIRSF" id="PIRSF000429">
    <property type="entry name" value="Ac-CoA_Ac_transf"/>
    <property type="match status" value="1"/>
</dbReference>
<dbReference type="EMBL" id="LFWZ01000015">
    <property type="protein sequence ID" value="KON31022.1"/>
    <property type="molecule type" value="Genomic_DNA"/>
</dbReference>
<dbReference type="NCBIfam" id="NF004720">
    <property type="entry name" value="PRK06064.1"/>
    <property type="match status" value="1"/>
</dbReference>
<dbReference type="CDD" id="cd00829">
    <property type="entry name" value="SCP-x_thiolase"/>
    <property type="match status" value="1"/>
</dbReference>
<feature type="domain" description="Thiolase C-terminal" evidence="3">
    <location>
        <begin position="255"/>
        <end position="399"/>
    </location>
</feature>
<dbReference type="SUPFAM" id="SSF53901">
    <property type="entry name" value="Thiolase-like"/>
    <property type="match status" value="2"/>
</dbReference>
<dbReference type="Pfam" id="PF00108">
    <property type="entry name" value="Thiolase_N"/>
    <property type="match status" value="1"/>
</dbReference>
<evidence type="ECO:0000256" key="1">
    <source>
        <dbReference type="ARBA" id="ARBA00023229"/>
    </source>
</evidence>
<dbReference type="AlphaFoldDB" id="A0A0M0BR30"/>
<dbReference type="GO" id="GO:0008299">
    <property type="term" value="P:isoprenoid biosynthetic process"/>
    <property type="evidence" value="ECO:0007669"/>
    <property type="project" value="UniProtKB-KW"/>
</dbReference>
<evidence type="ECO:0000313" key="5">
    <source>
        <dbReference type="Proteomes" id="UP000037210"/>
    </source>
</evidence>
<dbReference type="Gene3D" id="3.40.47.10">
    <property type="match status" value="1"/>
</dbReference>
<dbReference type="Pfam" id="PF22691">
    <property type="entry name" value="Thiolase_C_1"/>
    <property type="match status" value="1"/>
</dbReference>
<dbReference type="PANTHER" id="PTHR42870">
    <property type="entry name" value="ACETYL-COA C-ACETYLTRANSFERASE"/>
    <property type="match status" value="1"/>
</dbReference>
<dbReference type="PATRIC" id="fig|1685127.3.peg.603"/>
<protein>
    <recommendedName>
        <fullName evidence="6">Thiolase domain-containing protein</fullName>
    </recommendedName>
</protein>
<evidence type="ECO:0000259" key="2">
    <source>
        <dbReference type="Pfam" id="PF00108"/>
    </source>
</evidence>
<comment type="caution">
    <text evidence="4">The sequence shown here is derived from an EMBL/GenBank/DDBJ whole genome shotgun (WGS) entry which is preliminary data.</text>
</comment>
<name>A0A0M0BR30_9ARCH</name>
<organism evidence="4 5">
    <name type="scientific">miscellaneous Crenarchaeota group-15 archaeon DG-45</name>
    <dbReference type="NCBI Taxonomy" id="1685127"/>
    <lineage>
        <taxon>Archaea</taxon>
        <taxon>Candidatus Bathyarchaeota</taxon>
        <taxon>MCG-15</taxon>
    </lineage>
</organism>
<dbReference type="GO" id="GO:0016747">
    <property type="term" value="F:acyltransferase activity, transferring groups other than amino-acyl groups"/>
    <property type="evidence" value="ECO:0007669"/>
    <property type="project" value="InterPro"/>
</dbReference>
<dbReference type="InterPro" id="IPR055140">
    <property type="entry name" value="Thiolase_C_2"/>
</dbReference>
<feature type="domain" description="Thiolase N-terminal" evidence="2">
    <location>
        <begin position="18"/>
        <end position="237"/>
    </location>
</feature>
<keyword evidence="1" id="KW-0414">Isoprene biosynthesis</keyword>
<proteinExistence type="predicted"/>
<evidence type="ECO:0008006" key="6">
    <source>
        <dbReference type="Google" id="ProtNLM"/>
    </source>
</evidence>
<reference evidence="4 5" key="1">
    <citation type="submission" date="2015-06" db="EMBL/GenBank/DDBJ databases">
        <title>New insights into the roles of widespread benthic archaea in carbon and nitrogen cycling.</title>
        <authorList>
            <person name="Lazar C.S."/>
            <person name="Baker B.J."/>
            <person name="Seitz K.W."/>
            <person name="Hyde A.S."/>
            <person name="Dick G.J."/>
            <person name="Hinrichs K.-U."/>
            <person name="Teske A.P."/>
        </authorList>
    </citation>
    <scope>NUCLEOTIDE SEQUENCE [LARGE SCALE GENOMIC DNA]</scope>
    <source>
        <strain evidence="4">DG-45</strain>
    </source>
</reference>
<dbReference type="PANTHER" id="PTHR42870:SF6">
    <property type="entry name" value="ACETYL-COA C-ACYLTRANSFERASE"/>
    <property type="match status" value="1"/>
</dbReference>